<evidence type="ECO:0000313" key="18">
    <source>
        <dbReference type="EMBL" id="MCU4727624.1"/>
    </source>
</evidence>
<evidence type="ECO:0000256" key="1">
    <source>
        <dbReference type="ARBA" id="ARBA00004127"/>
    </source>
</evidence>
<dbReference type="CDD" id="cd00371">
    <property type="entry name" value="HMA"/>
    <property type="match status" value="1"/>
</dbReference>
<dbReference type="Proteomes" id="UP001209746">
    <property type="component" value="Unassembled WGS sequence"/>
</dbReference>
<evidence type="ECO:0000256" key="10">
    <source>
        <dbReference type="ARBA" id="ARBA00022967"/>
    </source>
</evidence>
<evidence type="ECO:0000256" key="8">
    <source>
        <dbReference type="ARBA" id="ARBA00022796"/>
    </source>
</evidence>
<dbReference type="PROSITE" id="PS01229">
    <property type="entry name" value="COF_2"/>
    <property type="match status" value="1"/>
</dbReference>
<dbReference type="InterPro" id="IPR018303">
    <property type="entry name" value="ATPase_P-typ_P_site"/>
</dbReference>
<name>A0AAE3IFD1_9EURY</name>
<evidence type="ECO:0000256" key="11">
    <source>
        <dbReference type="ARBA" id="ARBA00022989"/>
    </source>
</evidence>
<dbReference type="PRINTS" id="PR00119">
    <property type="entry name" value="CATATPASE"/>
</dbReference>
<dbReference type="PANTHER" id="PTHR48085">
    <property type="entry name" value="CADMIUM/ZINC-TRANSPORTING ATPASE HMA2-RELATED"/>
    <property type="match status" value="1"/>
</dbReference>
<dbReference type="InterPro" id="IPR008250">
    <property type="entry name" value="ATPase_P-typ_transduc_dom_A_sf"/>
</dbReference>
<dbReference type="Gene3D" id="2.70.150.10">
    <property type="entry name" value="Calcium-transporting ATPase, cytoplasmic transduction domain A"/>
    <property type="match status" value="1"/>
</dbReference>
<evidence type="ECO:0000259" key="16">
    <source>
        <dbReference type="PROSITE" id="PS50846"/>
    </source>
</evidence>
<organism evidence="18 20">
    <name type="scientific">Halapricum hydrolyticum</name>
    <dbReference type="NCBI Taxonomy" id="2979991"/>
    <lineage>
        <taxon>Archaea</taxon>
        <taxon>Methanobacteriati</taxon>
        <taxon>Methanobacteriota</taxon>
        <taxon>Stenosarchaea group</taxon>
        <taxon>Halobacteria</taxon>
        <taxon>Halobacteriales</taxon>
        <taxon>Haloarculaceae</taxon>
        <taxon>Halapricum</taxon>
    </lineage>
</organism>
<dbReference type="GO" id="GO:0012505">
    <property type="term" value="C:endomembrane system"/>
    <property type="evidence" value="ECO:0007669"/>
    <property type="project" value="UniProtKB-SubCell"/>
</dbReference>
<evidence type="ECO:0000256" key="14">
    <source>
        <dbReference type="ARBA" id="ARBA00023136"/>
    </source>
</evidence>
<dbReference type="PROSITE" id="PS00154">
    <property type="entry name" value="ATPASE_E1_E2"/>
    <property type="match status" value="1"/>
</dbReference>
<dbReference type="Pfam" id="PF00403">
    <property type="entry name" value="HMA"/>
    <property type="match status" value="1"/>
</dbReference>
<evidence type="ECO:0000256" key="2">
    <source>
        <dbReference type="ARBA" id="ARBA00006024"/>
    </source>
</evidence>
<reference evidence="18" key="1">
    <citation type="submission" date="2023-02" db="EMBL/GenBank/DDBJ databases">
        <title>Enrichment on poylsaccharides allowed isolation of novel metabolic and taxonomic groups of Haloarchaea.</title>
        <authorList>
            <person name="Sorokin D.Y."/>
            <person name="Elcheninov A.G."/>
            <person name="Khizhniak T.V."/>
            <person name="Kolganova T.V."/>
            <person name="Kublanov I.V."/>
        </authorList>
    </citation>
    <scope>NUCLEOTIDE SEQUENCE</scope>
    <source>
        <strain evidence="17 19">HArc-curdl5-1</strain>
        <strain evidence="18">HArc-curdl7</strain>
    </source>
</reference>
<dbReference type="Pfam" id="PF00702">
    <property type="entry name" value="Hydrolase"/>
    <property type="match status" value="1"/>
</dbReference>
<dbReference type="InterPro" id="IPR051014">
    <property type="entry name" value="Cation_Transport_ATPase_IB"/>
</dbReference>
<accession>A0AAE3IFD1</accession>
<evidence type="ECO:0000256" key="6">
    <source>
        <dbReference type="ARBA" id="ARBA00022723"/>
    </source>
</evidence>
<keyword evidence="6" id="KW-0479">Metal-binding</keyword>
<dbReference type="InterPro" id="IPR036163">
    <property type="entry name" value="HMA_dom_sf"/>
</dbReference>
<keyword evidence="9" id="KW-0067">ATP-binding</keyword>
<keyword evidence="11 15" id="KW-1133">Transmembrane helix</keyword>
<evidence type="ECO:0000256" key="9">
    <source>
        <dbReference type="ARBA" id="ARBA00022840"/>
    </source>
</evidence>
<dbReference type="SUPFAM" id="SSF55008">
    <property type="entry name" value="HMA, heavy metal-associated domain"/>
    <property type="match status" value="1"/>
</dbReference>
<dbReference type="Pfam" id="PF00122">
    <property type="entry name" value="E1-E2_ATPase"/>
    <property type="match status" value="1"/>
</dbReference>
<evidence type="ECO:0000256" key="7">
    <source>
        <dbReference type="ARBA" id="ARBA00022741"/>
    </source>
</evidence>
<sequence length="778" mass="81484">MTDEDSRRPGDGRRELTAELAVPEMDCPSCAKKVDKSLARVDGVVDATLQPTTGRVEVVYDPERTGEADVVAAIENAGYEVVGNDSDAADTSGASTDGVDVAPSSEVWTSSRAIKTWVGAVFLTLGLVFEFVFTGNPVVATVLEQPLTVADALFVVAIVAAGLPVVRGGYYSAKNLSLDIDLLMGFAIVAATAIGYFVEAATLAVLFSVAELLEDYAMDRARDSLRELMELSPDEATVRRDGEEVAVPADEVEIGETVIVRPGEKIPLDGTVIEGESAVDESPITGESVPVDKTVGDEVYAGSINAEGYLEAEVTSTAGDSTLARIIEMVQGAQQKQTEKEQFVDRFAGYYTPIVVVLAILTAVLPPLLISDPFSVGVAGYAFTFTGDWGTWFIRGLTLLVIACPCAFVISTPVSVVSGITSAAKNGVLVKGGNHLEAMGDIDAVALDKTGTLTRGELTVTDVVPIGDTDESTLLRYAAGLERRSEHPISAAIRDRAERYGLTDLPEFSDFESLTGRGVRAGIGDETYYAGKPALFEDLGFDLGARGVTDGGAVTAAAGNSDDTFDAETIATLQREGKTVVLVGTETELLGAIAIADEVRPDARRAVERLHELGVANVVMLTGDNEGTARAIAEQVGVDDYRAELLPDEKVGAVENLQAEYGEVAMVGDGINDAPALATANVGIAMGAAGTDTALETADIALMGDDIGQLPYLYSLSHTANGVIRQNIWASLGVKALLALGVPLGLVSVAMAVVVGDMGMSLGVTGNAMRLSRITPDW</sequence>
<evidence type="ECO:0000256" key="4">
    <source>
        <dbReference type="ARBA" id="ARBA00022448"/>
    </source>
</evidence>
<evidence type="ECO:0000313" key="19">
    <source>
        <dbReference type="Proteomes" id="UP001208186"/>
    </source>
</evidence>
<evidence type="ECO:0000256" key="12">
    <source>
        <dbReference type="ARBA" id="ARBA00023008"/>
    </source>
</evidence>
<keyword evidence="19" id="KW-1185">Reference proteome</keyword>
<dbReference type="EMBL" id="JAOPKC010000013">
    <property type="protein sequence ID" value="MCU4718690.1"/>
    <property type="molecule type" value="Genomic_DNA"/>
</dbReference>
<dbReference type="Gene3D" id="3.40.1110.10">
    <property type="entry name" value="Calcium-transporting ATPase, cytoplasmic domain N"/>
    <property type="match status" value="1"/>
</dbReference>
<keyword evidence="8" id="KW-0187">Copper transport</keyword>
<keyword evidence="13" id="KW-0406">Ion transport</keyword>
<evidence type="ECO:0000313" key="20">
    <source>
        <dbReference type="Proteomes" id="UP001209746"/>
    </source>
</evidence>
<proteinExistence type="inferred from homology"/>
<evidence type="ECO:0000256" key="5">
    <source>
        <dbReference type="ARBA" id="ARBA00022692"/>
    </source>
</evidence>
<dbReference type="FunFam" id="3.40.50.1000:FF:000144">
    <property type="entry name" value="copper-transporting ATPase 1 isoform X2"/>
    <property type="match status" value="1"/>
</dbReference>
<comment type="subcellular location">
    <subcellularLocation>
        <location evidence="1">Endomembrane system</location>
        <topology evidence="1">Multi-pass membrane protein</topology>
    </subcellularLocation>
</comment>
<dbReference type="Proteomes" id="UP001208186">
    <property type="component" value="Unassembled WGS sequence"/>
</dbReference>
<dbReference type="SUPFAM" id="SSF81653">
    <property type="entry name" value="Calcium ATPase, transduction domain A"/>
    <property type="match status" value="1"/>
</dbReference>
<dbReference type="PANTHER" id="PTHR48085:SF5">
    <property type="entry name" value="CADMIUM_ZINC-TRANSPORTING ATPASE HMA4-RELATED"/>
    <property type="match status" value="1"/>
</dbReference>
<evidence type="ECO:0000256" key="3">
    <source>
        <dbReference type="ARBA" id="ARBA00012517"/>
    </source>
</evidence>
<keyword evidence="14 15" id="KW-0472">Membrane</keyword>
<dbReference type="PROSITE" id="PS50846">
    <property type="entry name" value="HMA_2"/>
    <property type="match status" value="1"/>
</dbReference>
<dbReference type="NCBIfam" id="TIGR01494">
    <property type="entry name" value="ATPase_P-type"/>
    <property type="match status" value="2"/>
</dbReference>
<feature type="transmembrane region" description="Helical" evidence="15">
    <location>
        <begin position="147"/>
        <end position="166"/>
    </location>
</feature>
<keyword evidence="12" id="KW-0186">Copper</keyword>
<dbReference type="EC" id="7.2.2.8" evidence="3"/>
<dbReference type="EMBL" id="JAOPKD010000012">
    <property type="protein sequence ID" value="MCU4727624.1"/>
    <property type="molecule type" value="Genomic_DNA"/>
</dbReference>
<dbReference type="RefSeq" id="WP_315909442.1">
    <property type="nucleotide sequence ID" value="NZ_JAOPKC010000013.1"/>
</dbReference>
<gene>
    <name evidence="18" type="ORF">OB914_11670</name>
    <name evidence="17" type="ORF">OB916_11520</name>
</gene>
<keyword evidence="5 15" id="KW-0812">Transmembrane</keyword>
<comment type="similarity">
    <text evidence="2">Belongs to the cation transport ATPase (P-type) (TC 3.A.3) family. Type IB subfamily.</text>
</comment>
<dbReference type="InterPro" id="IPR023298">
    <property type="entry name" value="ATPase_P-typ_TM_dom_sf"/>
</dbReference>
<dbReference type="GO" id="GO:0016020">
    <property type="term" value="C:membrane"/>
    <property type="evidence" value="ECO:0007669"/>
    <property type="project" value="InterPro"/>
</dbReference>
<feature type="transmembrane region" description="Helical" evidence="15">
    <location>
        <begin position="350"/>
        <end position="369"/>
    </location>
</feature>
<dbReference type="GO" id="GO:0140581">
    <property type="term" value="F:P-type monovalent copper transporter activity"/>
    <property type="evidence" value="ECO:0007669"/>
    <property type="project" value="UniProtKB-EC"/>
</dbReference>
<dbReference type="SFLD" id="SFLDG00002">
    <property type="entry name" value="C1.7:_P-type_atpase_like"/>
    <property type="match status" value="1"/>
</dbReference>
<evidence type="ECO:0000256" key="13">
    <source>
        <dbReference type="ARBA" id="ARBA00023065"/>
    </source>
</evidence>
<dbReference type="SFLD" id="SFLDF00027">
    <property type="entry name" value="p-type_atpase"/>
    <property type="match status" value="1"/>
</dbReference>
<dbReference type="InterPro" id="IPR027256">
    <property type="entry name" value="P-typ_ATPase_IB"/>
</dbReference>
<keyword evidence="10" id="KW-1278">Translocase</keyword>
<dbReference type="GO" id="GO:0005524">
    <property type="term" value="F:ATP binding"/>
    <property type="evidence" value="ECO:0007669"/>
    <property type="project" value="UniProtKB-KW"/>
</dbReference>
<dbReference type="InterPro" id="IPR044492">
    <property type="entry name" value="P_typ_ATPase_HD_dom"/>
</dbReference>
<dbReference type="Gene3D" id="3.30.70.100">
    <property type="match status" value="1"/>
</dbReference>
<dbReference type="SUPFAM" id="SSF81665">
    <property type="entry name" value="Calcium ATPase, transmembrane domain M"/>
    <property type="match status" value="1"/>
</dbReference>
<dbReference type="PRINTS" id="PR00941">
    <property type="entry name" value="CDATPASE"/>
</dbReference>
<dbReference type="InterPro" id="IPR001757">
    <property type="entry name" value="P_typ_ATPase"/>
</dbReference>
<dbReference type="AlphaFoldDB" id="A0AAE3IFD1"/>
<dbReference type="InterPro" id="IPR006121">
    <property type="entry name" value="HMA_dom"/>
</dbReference>
<evidence type="ECO:0000256" key="15">
    <source>
        <dbReference type="SAM" id="Phobius"/>
    </source>
</evidence>
<dbReference type="GO" id="GO:0046872">
    <property type="term" value="F:metal ion binding"/>
    <property type="evidence" value="ECO:0007669"/>
    <property type="project" value="UniProtKB-KW"/>
</dbReference>
<dbReference type="NCBIfam" id="TIGR01525">
    <property type="entry name" value="ATPase-IB_hvy"/>
    <property type="match status" value="1"/>
</dbReference>
<dbReference type="SUPFAM" id="SSF56784">
    <property type="entry name" value="HAD-like"/>
    <property type="match status" value="1"/>
</dbReference>
<keyword evidence="4" id="KW-0813">Transport</keyword>
<keyword evidence="7" id="KW-0547">Nucleotide-binding</keyword>
<feature type="transmembrane region" description="Helical" evidence="15">
    <location>
        <begin position="389"/>
        <end position="410"/>
    </location>
</feature>
<dbReference type="Gene3D" id="3.40.50.1000">
    <property type="entry name" value="HAD superfamily/HAD-like"/>
    <property type="match status" value="1"/>
</dbReference>
<dbReference type="GO" id="GO:0016887">
    <property type="term" value="F:ATP hydrolysis activity"/>
    <property type="evidence" value="ECO:0007669"/>
    <property type="project" value="InterPro"/>
</dbReference>
<dbReference type="InterPro" id="IPR059000">
    <property type="entry name" value="ATPase_P-type_domA"/>
</dbReference>
<feature type="domain" description="HMA" evidence="16">
    <location>
        <begin position="16"/>
        <end position="82"/>
    </location>
</feature>
<comment type="caution">
    <text evidence="18">The sequence shown here is derived from an EMBL/GenBank/DDBJ whole genome shotgun (WGS) entry which is preliminary data.</text>
</comment>
<evidence type="ECO:0000313" key="17">
    <source>
        <dbReference type="EMBL" id="MCU4718690.1"/>
    </source>
</evidence>
<protein>
    <recommendedName>
        <fullName evidence="3">P-type Cu(+) transporter</fullName>
        <ecNumber evidence="3">7.2.2.8</ecNumber>
    </recommendedName>
</protein>
<dbReference type="InterPro" id="IPR023299">
    <property type="entry name" value="ATPase_P-typ_cyto_dom_N"/>
</dbReference>
<dbReference type="FunFam" id="2.70.150.10:FF:000002">
    <property type="entry name" value="Copper-transporting ATPase 1, putative"/>
    <property type="match status" value="1"/>
</dbReference>
<dbReference type="SFLD" id="SFLDS00003">
    <property type="entry name" value="Haloacid_Dehalogenase"/>
    <property type="match status" value="1"/>
</dbReference>
<dbReference type="InterPro" id="IPR023214">
    <property type="entry name" value="HAD_sf"/>
</dbReference>
<feature type="transmembrane region" description="Helical" evidence="15">
    <location>
        <begin position="117"/>
        <end position="135"/>
    </location>
</feature>
<feature type="transmembrane region" description="Helical" evidence="15">
    <location>
        <begin position="186"/>
        <end position="213"/>
    </location>
</feature>
<feature type="transmembrane region" description="Helical" evidence="15">
    <location>
        <begin position="736"/>
        <end position="755"/>
    </location>
</feature>
<dbReference type="InterPro" id="IPR036412">
    <property type="entry name" value="HAD-like_sf"/>
</dbReference>